<dbReference type="EMBL" id="CM042028">
    <property type="protein sequence ID" value="KAI3798391.1"/>
    <property type="molecule type" value="Genomic_DNA"/>
</dbReference>
<reference evidence="2" key="1">
    <citation type="journal article" date="2022" name="Mol. Ecol. Resour.">
        <title>The genomes of chicory, endive, great burdock and yacon provide insights into Asteraceae palaeo-polyploidization history and plant inulin production.</title>
        <authorList>
            <person name="Fan W."/>
            <person name="Wang S."/>
            <person name="Wang H."/>
            <person name="Wang A."/>
            <person name="Jiang F."/>
            <person name="Liu H."/>
            <person name="Zhao H."/>
            <person name="Xu D."/>
            <person name="Zhang Y."/>
        </authorList>
    </citation>
    <scope>NUCLEOTIDE SEQUENCE [LARGE SCALE GENOMIC DNA]</scope>
    <source>
        <strain evidence="2">cv. Yunnan</strain>
    </source>
</reference>
<protein>
    <submittedName>
        <fullName evidence="1">Uncharacterized protein</fullName>
    </submittedName>
</protein>
<reference evidence="1 2" key="2">
    <citation type="journal article" date="2022" name="Mol. Ecol. Resour.">
        <title>The genomes of chicory, endive, great burdock and yacon provide insights into Asteraceae paleo-polyploidization history and plant inulin production.</title>
        <authorList>
            <person name="Fan W."/>
            <person name="Wang S."/>
            <person name="Wang H."/>
            <person name="Wang A."/>
            <person name="Jiang F."/>
            <person name="Liu H."/>
            <person name="Zhao H."/>
            <person name="Xu D."/>
            <person name="Zhang Y."/>
        </authorList>
    </citation>
    <scope>NUCLEOTIDE SEQUENCE [LARGE SCALE GENOMIC DNA]</scope>
    <source>
        <strain evidence="2">cv. Yunnan</strain>
        <tissue evidence="1">Leaves</tissue>
    </source>
</reference>
<proteinExistence type="predicted"/>
<comment type="caution">
    <text evidence="1">The sequence shown here is derived from an EMBL/GenBank/DDBJ whole genome shotgun (WGS) entry which is preliminary data.</text>
</comment>
<dbReference type="Proteomes" id="UP001056120">
    <property type="component" value="Linkage Group LG11"/>
</dbReference>
<evidence type="ECO:0000313" key="2">
    <source>
        <dbReference type="Proteomes" id="UP001056120"/>
    </source>
</evidence>
<gene>
    <name evidence="1" type="ORF">L1987_33666</name>
</gene>
<evidence type="ECO:0000313" key="1">
    <source>
        <dbReference type="EMBL" id="KAI3798391.1"/>
    </source>
</evidence>
<accession>A0ACB9HSV9</accession>
<organism evidence="1 2">
    <name type="scientific">Smallanthus sonchifolius</name>
    <dbReference type="NCBI Taxonomy" id="185202"/>
    <lineage>
        <taxon>Eukaryota</taxon>
        <taxon>Viridiplantae</taxon>
        <taxon>Streptophyta</taxon>
        <taxon>Embryophyta</taxon>
        <taxon>Tracheophyta</taxon>
        <taxon>Spermatophyta</taxon>
        <taxon>Magnoliopsida</taxon>
        <taxon>eudicotyledons</taxon>
        <taxon>Gunneridae</taxon>
        <taxon>Pentapetalae</taxon>
        <taxon>asterids</taxon>
        <taxon>campanulids</taxon>
        <taxon>Asterales</taxon>
        <taxon>Asteraceae</taxon>
        <taxon>Asteroideae</taxon>
        <taxon>Heliantheae alliance</taxon>
        <taxon>Millerieae</taxon>
        <taxon>Smallanthus</taxon>
    </lineage>
</organism>
<name>A0ACB9HSV9_9ASTR</name>
<sequence>MPFNDSPITASCGYASTVDEIKVRFTLLYLQKVAGSTVVNNKSNVKKRSPYFQLRPFDQKSKSISLLMLGMVFLI</sequence>
<keyword evidence="2" id="KW-1185">Reference proteome</keyword>